<dbReference type="SUPFAM" id="SSF46785">
    <property type="entry name" value="Winged helix' DNA-binding domain"/>
    <property type="match status" value="1"/>
</dbReference>
<dbReference type="Pfam" id="PF00392">
    <property type="entry name" value="GntR"/>
    <property type="match status" value="1"/>
</dbReference>
<evidence type="ECO:0000313" key="5">
    <source>
        <dbReference type="EMBL" id="SNY66055.1"/>
    </source>
</evidence>
<accession>A0A285K0F7</accession>
<dbReference type="InterPro" id="IPR011711">
    <property type="entry name" value="GntR_C"/>
</dbReference>
<gene>
    <name evidence="5" type="ORF">SAMN05421748_12956</name>
</gene>
<dbReference type="GO" id="GO:0003700">
    <property type="term" value="F:DNA-binding transcription factor activity"/>
    <property type="evidence" value="ECO:0007669"/>
    <property type="project" value="InterPro"/>
</dbReference>
<dbReference type="SUPFAM" id="SSF48008">
    <property type="entry name" value="GntR ligand-binding domain-like"/>
    <property type="match status" value="1"/>
</dbReference>
<dbReference type="PROSITE" id="PS50949">
    <property type="entry name" value="HTH_GNTR"/>
    <property type="match status" value="1"/>
</dbReference>
<dbReference type="GO" id="GO:0003677">
    <property type="term" value="F:DNA binding"/>
    <property type="evidence" value="ECO:0007669"/>
    <property type="project" value="UniProtKB-KW"/>
</dbReference>
<dbReference type="EMBL" id="OBDY01000029">
    <property type="protein sequence ID" value="SNY66055.1"/>
    <property type="molecule type" value="Genomic_DNA"/>
</dbReference>
<evidence type="ECO:0000313" key="6">
    <source>
        <dbReference type="Proteomes" id="UP000219612"/>
    </source>
</evidence>
<evidence type="ECO:0000256" key="2">
    <source>
        <dbReference type="ARBA" id="ARBA00023125"/>
    </source>
</evidence>
<dbReference type="InterPro" id="IPR000524">
    <property type="entry name" value="Tscrpt_reg_HTH_GntR"/>
</dbReference>
<dbReference type="Gene3D" id="1.10.10.10">
    <property type="entry name" value="Winged helix-like DNA-binding domain superfamily/Winged helix DNA-binding domain"/>
    <property type="match status" value="1"/>
</dbReference>
<sequence>MIAERLRSALRRGEFLPGARLVQEKIASDLAVSRIPLREALHMLAAEGLVVNKPNRGMVVAELGRDEVDELFDLRLQLEPSLADEIVRGCRPRDVDALRDLAEQIHDKGADAAARAALNYQFHSRIYELSERRLTVRFIDQLLHLVEPYSRQWVRSGRDLDRIDEEHRHMVAALREGDAMALARVIVDHIVGARDHVLAAL</sequence>
<dbReference type="PANTHER" id="PTHR43537">
    <property type="entry name" value="TRANSCRIPTIONAL REGULATOR, GNTR FAMILY"/>
    <property type="match status" value="1"/>
</dbReference>
<dbReference type="InterPro" id="IPR036388">
    <property type="entry name" value="WH-like_DNA-bd_sf"/>
</dbReference>
<name>A0A285K0F7_9ACTN</name>
<feature type="domain" description="HTH gntR-type" evidence="4">
    <location>
        <begin position="1"/>
        <end position="63"/>
    </location>
</feature>
<organism evidence="5 6">
    <name type="scientific">Paractinoplanes atraurantiacus</name>
    <dbReference type="NCBI Taxonomy" id="1036182"/>
    <lineage>
        <taxon>Bacteria</taxon>
        <taxon>Bacillati</taxon>
        <taxon>Actinomycetota</taxon>
        <taxon>Actinomycetes</taxon>
        <taxon>Micromonosporales</taxon>
        <taxon>Micromonosporaceae</taxon>
        <taxon>Paractinoplanes</taxon>
    </lineage>
</organism>
<keyword evidence="6" id="KW-1185">Reference proteome</keyword>
<dbReference type="Pfam" id="PF07729">
    <property type="entry name" value="FCD"/>
    <property type="match status" value="1"/>
</dbReference>
<dbReference type="Gene3D" id="1.20.120.530">
    <property type="entry name" value="GntR ligand-binding domain-like"/>
    <property type="match status" value="1"/>
</dbReference>
<dbReference type="Proteomes" id="UP000219612">
    <property type="component" value="Unassembled WGS sequence"/>
</dbReference>
<dbReference type="CDD" id="cd07377">
    <property type="entry name" value="WHTH_GntR"/>
    <property type="match status" value="1"/>
</dbReference>
<keyword evidence="2 5" id="KW-0238">DNA-binding</keyword>
<evidence type="ECO:0000259" key="4">
    <source>
        <dbReference type="PROSITE" id="PS50949"/>
    </source>
</evidence>
<proteinExistence type="predicted"/>
<dbReference type="SMART" id="SM00895">
    <property type="entry name" value="FCD"/>
    <property type="match status" value="1"/>
</dbReference>
<keyword evidence="1" id="KW-0805">Transcription regulation</keyword>
<evidence type="ECO:0000256" key="1">
    <source>
        <dbReference type="ARBA" id="ARBA00023015"/>
    </source>
</evidence>
<reference evidence="5 6" key="1">
    <citation type="submission" date="2017-09" db="EMBL/GenBank/DDBJ databases">
        <authorList>
            <person name="Ehlers B."/>
            <person name="Leendertz F.H."/>
        </authorList>
    </citation>
    <scope>NUCLEOTIDE SEQUENCE [LARGE SCALE GENOMIC DNA]</scope>
    <source>
        <strain evidence="5 6">CGMCC 4.6857</strain>
    </source>
</reference>
<dbReference type="InterPro" id="IPR008920">
    <property type="entry name" value="TF_FadR/GntR_C"/>
</dbReference>
<keyword evidence="3" id="KW-0804">Transcription</keyword>
<dbReference type="PANTHER" id="PTHR43537:SF24">
    <property type="entry name" value="GLUCONATE OPERON TRANSCRIPTIONAL REPRESSOR"/>
    <property type="match status" value="1"/>
</dbReference>
<dbReference type="AlphaFoldDB" id="A0A285K0F7"/>
<dbReference type="InterPro" id="IPR036390">
    <property type="entry name" value="WH_DNA-bd_sf"/>
</dbReference>
<dbReference type="SMART" id="SM00345">
    <property type="entry name" value="HTH_GNTR"/>
    <property type="match status" value="1"/>
</dbReference>
<evidence type="ECO:0000256" key="3">
    <source>
        <dbReference type="ARBA" id="ARBA00023163"/>
    </source>
</evidence>
<protein>
    <submittedName>
        <fullName evidence="5">DNA-binding transcriptional regulator, GntR family</fullName>
    </submittedName>
</protein>